<protein>
    <recommendedName>
        <fullName evidence="1">S100/CaBP-9k-type calcium binding subdomain domain-containing protein</fullName>
    </recommendedName>
</protein>
<dbReference type="InParanoid" id="A0A3Q3M2P0"/>
<accession>A0A3Q3M2P0</accession>
<dbReference type="InterPro" id="IPR011992">
    <property type="entry name" value="EF-hand-dom_pair"/>
</dbReference>
<dbReference type="Proteomes" id="UP000261660">
    <property type="component" value="Unplaced"/>
</dbReference>
<evidence type="ECO:0000313" key="2">
    <source>
        <dbReference type="Ensembl" id="ENSLBEP00000014890.1"/>
    </source>
</evidence>
<reference evidence="2" key="2">
    <citation type="submission" date="2025-09" db="UniProtKB">
        <authorList>
            <consortium name="Ensembl"/>
        </authorList>
    </citation>
    <scope>IDENTIFICATION</scope>
</reference>
<reference evidence="2" key="1">
    <citation type="submission" date="2025-08" db="UniProtKB">
        <authorList>
            <consortium name="Ensembl"/>
        </authorList>
    </citation>
    <scope>IDENTIFICATION</scope>
</reference>
<dbReference type="AlphaFoldDB" id="A0A3Q3M2P0"/>
<dbReference type="CTD" id="336965"/>
<name>A0A3Q3M2P0_9LABR</name>
<feature type="domain" description="S100/CaBP-9k-type calcium binding subdomain" evidence="1">
    <location>
        <begin position="7"/>
        <end position="47"/>
    </location>
</feature>
<proteinExistence type="predicted"/>
<evidence type="ECO:0000259" key="1">
    <source>
        <dbReference type="SMART" id="SM01394"/>
    </source>
</evidence>
<dbReference type="GeneID" id="136177106"/>
<dbReference type="SMART" id="SM01394">
    <property type="entry name" value="S_100"/>
    <property type="match status" value="1"/>
</dbReference>
<sequence>MAQLSGLENAIGTLVNKFHSASGSNSSTLKADEFKSLLSSQMPNMAKSFLSDQGMTEIMKKMGVKDGEGISFKHFWSLIQTVATNQHSLLAGQGGCKCILL</sequence>
<organism evidence="2 3">
    <name type="scientific">Labrus bergylta</name>
    <name type="common">ballan wrasse</name>
    <dbReference type="NCBI Taxonomy" id="56723"/>
    <lineage>
        <taxon>Eukaryota</taxon>
        <taxon>Metazoa</taxon>
        <taxon>Chordata</taxon>
        <taxon>Craniata</taxon>
        <taxon>Vertebrata</taxon>
        <taxon>Euteleostomi</taxon>
        <taxon>Actinopterygii</taxon>
        <taxon>Neopterygii</taxon>
        <taxon>Teleostei</taxon>
        <taxon>Neoteleostei</taxon>
        <taxon>Acanthomorphata</taxon>
        <taxon>Eupercaria</taxon>
        <taxon>Labriformes</taxon>
        <taxon>Labridae</taxon>
        <taxon>Labrus</taxon>
    </lineage>
</organism>
<dbReference type="Pfam" id="PF01023">
    <property type="entry name" value="S_100"/>
    <property type="match status" value="1"/>
</dbReference>
<dbReference type="InterPro" id="IPR013787">
    <property type="entry name" value="S100_Ca-bd_sub"/>
</dbReference>
<dbReference type="Ensembl" id="ENSLBET00000015798.1">
    <property type="protein sequence ID" value="ENSLBEP00000014890.1"/>
    <property type="gene ID" value="ENSLBEG00000011616.1"/>
</dbReference>
<dbReference type="GeneTree" id="ENSGT00940000176166"/>
<keyword evidence="3" id="KW-1185">Reference proteome</keyword>
<dbReference type="STRING" id="56723.ENSLBEP00000014890"/>
<dbReference type="Gene3D" id="1.10.238.10">
    <property type="entry name" value="EF-hand"/>
    <property type="match status" value="1"/>
</dbReference>
<dbReference type="SUPFAM" id="SSF47473">
    <property type="entry name" value="EF-hand"/>
    <property type="match status" value="1"/>
</dbReference>
<dbReference type="RefSeq" id="XP_065804292.1">
    <property type="nucleotide sequence ID" value="XM_065948220.1"/>
</dbReference>
<evidence type="ECO:0000313" key="3">
    <source>
        <dbReference type="Proteomes" id="UP000261660"/>
    </source>
</evidence>